<dbReference type="Proteomes" id="UP001163321">
    <property type="component" value="Chromosome 9"/>
</dbReference>
<keyword evidence="2" id="KW-1185">Reference proteome</keyword>
<proteinExistence type="predicted"/>
<sequence length="104" mass="10798">MALLATRHSEVAIARDVALATSPCFLTDAALAASVVEDVDAANAASPLSLNTSATSAEAEEEAPSLFSAALFRAPPCALTIESMVNQLVNEKFRPTSATHGWPK</sequence>
<evidence type="ECO:0000313" key="1">
    <source>
        <dbReference type="EMBL" id="KAI9905659.1"/>
    </source>
</evidence>
<organism evidence="1 2">
    <name type="scientific">Peronosclerospora sorghi</name>
    <dbReference type="NCBI Taxonomy" id="230839"/>
    <lineage>
        <taxon>Eukaryota</taxon>
        <taxon>Sar</taxon>
        <taxon>Stramenopiles</taxon>
        <taxon>Oomycota</taxon>
        <taxon>Peronosporomycetes</taxon>
        <taxon>Peronosporales</taxon>
        <taxon>Peronosporaceae</taxon>
        <taxon>Peronosclerospora</taxon>
    </lineage>
</organism>
<comment type="caution">
    <text evidence="1">The sequence shown here is derived from an EMBL/GenBank/DDBJ whole genome shotgun (WGS) entry which is preliminary data.</text>
</comment>
<dbReference type="EMBL" id="CM047588">
    <property type="protein sequence ID" value="KAI9905659.1"/>
    <property type="molecule type" value="Genomic_DNA"/>
</dbReference>
<protein>
    <submittedName>
        <fullName evidence="1">Uncharacterized protein</fullName>
    </submittedName>
</protein>
<accession>A0ACC0VIC8</accession>
<name>A0ACC0VIC8_9STRA</name>
<evidence type="ECO:0000313" key="2">
    <source>
        <dbReference type="Proteomes" id="UP001163321"/>
    </source>
</evidence>
<gene>
    <name evidence="1" type="ORF">PsorP6_013817</name>
</gene>
<reference evidence="1 2" key="1">
    <citation type="journal article" date="2022" name="bioRxiv">
        <title>The genome of the oomycete Peronosclerospora sorghi, a cosmopolitan pathogen of maize and sorghum, is inflated with dispersed pseudogenes.</title>
        <authorList>
            <person name="Fletcher K."/>
            <person name="Martin F."/>
            <person name="Isakeit T."/>
            <person name="Cavanaugh K."/>
            <person name="Magill C."/>
            <person name="Michelmore R."/>
        </authorList>
    </citation>
    <scope>NUCLEOTIDE SEQUENCE [LARGE SCALE GENOMIC DNA]</scope>
    <source>
        <strain evidence="1">P6</strain>
    </source>
</reference>